<dbReference type="Pfam" id="PF06580">
    <property type="entry name" value="His_kinase"/>
    <property type="match status" value="1"/>
</dbReference>
<organism evidence="3 4">
    <name type="scientific">Mucilaginibacter terrigena</name>
    <dbReference type="NCBI Taxonomy" id="2492395"/>
    <lineage>
        <taxon>Bacteria</taxon>
        <taxon>Pseudomonadati</taxon>
        <taxon>Bacteroidota</taxon>
        <taxon>Sphingobacteriia</taxon>
        <taxon>Sphingobacteriales</taxon>
        <taxon>Sphingobacteriaceae</taxon>
        <taxon>Mucilaginibacter</taxon>
    </lineage>
</organism>
<dbReference type="PANTHER" id="PTHR34220">
    <property type="entry name" value="SENSOR HISTIDINE KINASE YPDA"/>
    <property type="match status" value="1"/>
</dbReference>
<proteinExistence type="predicted"/>
<dbReference type="Proteomes" id="UP000293331">
    <property type="component" value="Unassembled WGS sequence"/>
</dbReference>
<evidence type="ECO:0000313" key="4">
    <source>
        <dbReference type="Proteomes" id="UP000293331"/>
    </source>
</evidence>
<name>A0A4Q5LQX8_9SPHI</name>
<keyword evidence="1" id="KW-0812">Transmembrane</keyword>
<keyword evidence="1" id="KW-1133">Transmembrane helix</keyword>
<dbReference type="GO" id="GO:0000155">
    <property type="term" value="F:phosphorelay sensor kinase activity"/>
    <property type="evidence" value="ECO:0007669"/>
    <property type="project" value="InterPro"/>
</dbReference>
<feature type="transmembrane region" description="Helical" evidence="1">
    <location>
        <begin position="5"/>
        <end position="25"/>
    </location>
</feature>
<dbReference type="RefSeq" id="WP_129874636.1">
    <property type="nucleotide sequence ID" value="NZ_SEWG01000001.1"/>
</dbReference>
<keyword evidence="3" id="KW-0808">Transferase</keyword>
<feature type="transmembrane region" description="Helical" evidence="1">
    <location>
        <begin position="106"/>
        <end position="131"/>
    </location>
</feature>
<dbReference type="PANTHER" id="PTHR34220:SF7">
    <property type="entry name" value="SENSOR HISTIDINE KINASE YPDA"/>
    <property type="match status" value="1"/>
</dbReference>
<feature type="transmembrane region" description="Helical" evidence="1">
    <location>
        <begin position="31"/>
        <end position="51"/>
    </location>
</feature>
<protein>
    <submittedName>
        <fullName evidence="3">Histidine kinase</fullName>
    </submittedName>
</protein>
<keyword evidence="1" id="KW-0472">Membrane</keyword>
<sequence>MKWNVLPYALITALSVIAAFIRTYALDMGALVNFWVTVFQIAMLSLVWIVIKTIGNKLNNYLPFEESVVKRTLLQILISLVIITPLYVGFVHIIRGFHLAFMNTAFLAIGTVLFFVLVLFMNLAYNAYFFFREWENSIKEKAQLQIEAAELGKDRSMMKYHHLKNQVNPHFLFNTFTSLDGLIQTDPDLASDFVRHLSKVYRYVLQNKENEVVTLQTEIDFIGHYIRLLKIRYKDTFGIKINISEAALDHEIVMVTLQMLIDNAIKHNSLQVSSPLNVTIWDEGDYLHVRNNKQLRKQIETSNQQGLQQLKELYSFLTDKQVIVNDKAEFFEIKLPLL</sequence>
<reference evidence="3 4" key="1">
    <citation type="submission" date="2019-02" db="EMBL/GenBank/DDBJ databases">
        <title>Bacterial novel species Mucilaginibacter sp. 17JY9-4 isolated from soil.</title>
        <authorList>
            <person name="Jung H.-Y."/>
        </authorList>
    </citation>
    <scope>NUCLEOTIDE SEQUENCE [LARGE SCALE GENOMIC DNA]</scope>
    <source>
        <strain evidence="3 4">17JY9-4</strain>
    </source>
</reference>
<dbReference type="InterPro" id="IPR050640">
    <property type="entry name" value="Bact_2-comp_sensor_kinase"/>
</dbReference>
<evidence type="ECO:0000259" key="2">
    <source>
        <dbReference type="Pfam" id="PF06580"/>
    </source>
</evidence>
<dbReference type="InterPro" id="IPR010559">
    <property type="entry name" value="Sig_transdc_His_kin_internal"/>
</dbReference>
<dbReference type="OrthoDB" id="9809908at2"/>
<evidence type="ECO:0000256" key="1">
    <source>
        <dbReference type="SAM" id="Phobius"/>
    </source>
</evidence>
<accession>A0A4Q5LQX8</accession>
<evidence type="ECO:0000313" key="3">
    <source>
        <dbReference type="EMBL" id="RYU91906.1"/>
    </source>
</evidence>
<keyword evidence="3" id="KW-0418">Kinase</keyword>
<feature type="transmembrane region" description="Helical" evidence="1">
    <location>
        <begin position="72"/>
        <end position="94"/>
    </location>
</feature>
<comment type="caution">
    <text evidence="3">The sequence shown here is derived from an EMBL/GenBank/DDBJ whole genome shotgun (WGS) entry which is preliminary data.</text>
</comment>
<gene>
    <name evidence="3" type="ORF">EWM62_00230</name>
</gene>
<dbReference type="GO" id="GO:0016020">
    <property type="term" value="C:membrane"/>
    <property type="evidence" value="ECO:0007669"/>
    <property type="project" value="InterPro"/>
</dbReference>
<keyword evidence="4" id="KW-1185">Reference proteome</keyword>
<feature type="domain" description="Signal transduction histidine kinase internal region" evidence="2">
    <location>
        <begin position="159"/>
        <end position="236"/>
    </location>
</feature>
<dbReference type="EMBL" id="SEWG01000001">
    <property type="protein sequence ID" value="RYU91906.1"/>
    <property type="molecule type" value="Genomic_DNA"/>
</dbReference>
<dbReference type="AlphaFoldDB" id="A0A4Q5LQX8"/>